<dbReference type="Gene3D" id="3.30.930.10">
    <property type="entry name" value="Bira Bifunctional Protein, Domain 2"/>
    <property type="match status" value="1"/>
</dbReference>
<sequence length="46" mass="5138">VNCGIDPNEYTGFAFGAGVERIAALRYDLPDLRTLVTGDMRFLNQF</sequence>
<keyword evidence="8" id="KW-1185">Reference proteome</keyword>
<evidence type="ECO:0000259" key="6">
    <source>
        <dbReference type="Pfam" id="PF01409"/>
    </source>
</evidence>
<evidence type="ECO:0000256" key="2">
    <source>
        <dbReference type="ARBA" id="ARBA00022741"/>
    </source>
</evidence>
<evidence type="ECO:0000313" key="7">
    <source>
        <dbReference type="EMBL" id="EEA91735.1"/>
    </source>
</evidence>
<proteinExistence type="predicted"/>
<reference evidence="7 8" key="2">
    <citation type="submission" date="2008-10" db="EMBL/GenBank/DDBJ databases">
        <authorList>
            <person name="Fulton L."/>
            <person name="Clifton S."/>
            <person name="Fulton B."/>
            <person name="Xu J."/>
            <person name="Minx P."/>
            <person name="Pepin K.H."/>
            <person name="Johnson M."/>
            <person name="Thiruvilangam P."/>
            <person name="Bhonagiri V."/>
            <person name="Nash W.E."/>
            <person name="Mardis E.R."/>
            <person name="Wilson R.K."/>
        </authorList>
    </citation>
    <scope>NUCLEOTIDE SEQUENCE [LARGE SCALE GENOMIC DNA]</scope>
    <source>
        <strain evidence="7 8">DSM 13279</strain>
    </source>
</reference>
<dbReference type="GO" id="GO:0005524">
    <property type="term" value="F:ATP binding"/>
    <property type="evidence" value="ECO:0007669"/>
    <property type="project" value="UniProtKB-KW"/>
</dbReference>
<protein>
    <recommendedName>
        <fullName evidence="6">Phenylalanyl-tRNA synthetase domain-containing protein</fullName>
    </recommendedName>
</protein>
<dbReference type="EMBL" id="ABXJ01000005">
    <property type="protein sequence ID" value="EEA91735.1"/>
    <property type="molecule type" value="Genomic_DNA"/>
</dbReference>
<dbReference type="GO" id="GO:0000049">
    <property type="term" value="F:tRNA binding"/>
    <property type="evidence" value="ECO:0007669"/>
    <property type="project" value="InterPro"/>
</dbReference>
<comment type="caution">
    <text evidence="7">The sequence shown here is derived from an EMBL/GenBank/DDBJ whole genome shotgun (WGS) entry which is preliminary data.</text>
</comment>
<evidence type="ECO:0000256" key="5">
    <source>
        <dbReference type="ARBA" id="ARBA00023146"/>
    </source>
</evidence>
<name>B6G7K1_9ACTN</name>
<accession>B6G7K1</accession>
<keyword evidence="5" id="KW-0030">Aminoacyl-tRNA synthetase</keyword>
<dbReference type="GO" id="GO:0006412">
    <property type="term" value="P:translation"/>
    <property type="evidence" value="ECO:0007669"/>
    <property type="project" value="UniProtKB-KW"/>
</dbReference>
<keyword evidence="4" id="KW-0648">Protein biosynthesis</keyword>
<dbReference type="GO" id="GO:0043039">
    <property type="term" value="P:tRNA aminoacylation"/>
    <property type="evidence" value="ECO:0007669"/>
    <property type="project" value="InterPro"/>
</dbReference>
<dbReference type="STRING" id="445975.COLSTE_00040"/>
<gene>
    <name evidence="7" type="ORF">COLSTE_00040</name>
</gene>
<evidence type="ECO:0000256" key="3">
    <source>
        <dbReference type="ARBA" id="ARBA00022840"/>
    </source>
</evidence>
<dbReference type="InterPro" id="IPR002319">
    <property type="entry name" value="Phenylalanyl-tRNA_Synthase"/>
</dbReference>
<evidence type="ECO:0000313" key="8">
    <source>
        <dbReference type="Proteomes" id="UP000003560"/>
    </source>
</evidence>
<feature type="non-terminal residue" evidence="7">
    <location>
        <position position="1"/>
    </location>
</feature>
<dbReference type="SUPFAM" id="SSF55681">
    <property type="entry name" value="Class II aaRS and biotin synthetases"/>
    <property type="match status" value="1"/>
</dbReference>
<evidence type="ECO:0000256" key="4">
    <source>
        <dbReference type="ARBA" id="ARBA00022917"/>
    </source>
</evidence>
<evidence type="ECO:0000256" key="1">
    <source>
        <dbReference type="ARBA" id="ARBA00022598"/>
    </source>
</evidence>
<dbReference type="Pfam" id="PF01409">
    <property type="entry name" value="tRNA-synt_2d"/>
    <property type="match status" value="1"/>
</dbReference>
<dbReference type="GO" id="GO:0004812">
    <property type="term" value="F:aminoacyl-tRNA ligase activity"/>
    <property type="evidence" value="ECO:0007669"/>
    <property type="project" value="UniProtKB-KW"/>
</dbReference>
<organism evidence="7 8">
    <name type="scientific">Collinsella stercoris DSM 13279</name>
    <dbReference type="NCBI Taxonomy" id="445975"/>
    <lineage>
        <taxon>Bacteria</taxon>
        <taxon>Bacillati</taxon>
        <taxon>Actinomycetota</taxon>
        <taxon>Coriobacteriia</taxon>
        <taxon>Coriobacteriales</taxon>
        <taxon>Coriobacteriaceae</taxon>
        <taxon>Collinsella</taxon>
    </lineage>
</organism>
<dbReference type="AlphaFoldDB" id="B6G7K1"/>
<feature type="domain" description="Phenylalanyl-tRNA synthetase" evidence="6">
    <location>
        <begin position="2"/>
        <end position="46"/>
    </location>
</feature>
<reference evidence="7 8" key="1">
    <citation type="submission" date="2008-10" db="EMBL/GenBank/DDBJ databases">
        <title>Draft genome sequence of Collinsella stercoris (DSM 13279).</title>
        <authorList>
            <person name="Sudarsanam P."/>
            <person name="Ley R."/>
            <person name="Guruge J."/>
            <person name="Turnbaugh P.J."/>
            <person name="Mahowald M."/>
            <person name="Liep D."/>
            <person name="Gordon J."/>
        </authorList>
    </citation>
    <scope>NUCLEOTIDE SEQUENCE [LARGE SCALE GENOMIC DNA]</scope>
    <source>
        <strain evidence="7 8">DSM 13279</strain>
    </source>
</reference>
<keyword evidence="3" id="KW-0067">ATP-binding</keyword>
<dbReference type="eggNOG" id="COG0016">
    <property type="taxonomic scope" value="Bacteria"/>
</dbReference>
<dbReference type="InterPro" id="IPR045864">
    <property type="entry name" value="aa-tRNA-synth_II/BPL/LPL"/>
</dbReference>
<dbReference type="Proteomes" id="UP000003560">
    <property type="component" value="Unassembled WGS sequence"/>
</dbReference>
<dbReference type="HOGENOM" id="CLU_213108_0_0_11"/>
<keyword evidence="1" id="KW-0436">Ligase</keyword>
<keyword evidence="2" id="KW-0547">Nucleotide-binding</keyword>